<dbReference type="PROSITE" id="PS50931">
    <property type="entry name" value="HTH_LYSR"/>
    <property type="match status" value="1"/>
</dbReference>
<keyword evidence="7" id="KW-1185">Reference proteome</keyword>
<dbReference type="InterPro" id="IPR005119">
    <property type="entry name" value="LysR_subst-bd"/>
</dbReference>
<dbReference type="InterPro" id="IPR036388">
    <property type="entry name" value="WH-like_DNA-bd_sf"/>
</dbReference>
<dbReference type="Gene3D" id="3.40.190.290">
    <property type="match status" value="1"/>
</dbReference>
<comment type="caution">
    <text evidence="6">The sequence shown here is derived from an EMBL/GenBank/DDBJ whole genome shotgun (WGS) entry which is preliminary data.</text>
</comment>
<dbReference type="CDD" id="cd05466">
    <property type="entry name" value="PBP2_LTTR_substrate"/>
    <property type="match status" value="1"/>
</dbReference>
<gene>
    <name evidence="6" type="ORF">HNP48_001471</name>
</gene>
<evidence type="ECO:0000259" key="5">
    <source>
        <dbReference type="PROSITE" id="PS50931"/>
    </source>
</evidence>
<reference evidence="6 7" key="1">
    <citation type="submission" date="2020-08" db="EMBL/GenBank/DDBJ databases">
        <title>Functional genomics of gut bacteria from endangered species of beetles.</title>
        <authorList>
            <person name="Carlos-Shanley C."/>
        </authorList>
    </citation>
    <scope>NUCLEOTIDE SEQUENCE [LARGE SCALE GENOMIC DNA]</scope>
    <source>
        <strain evidence="6 7">S00198</strain>
    </source>
</reference>
<dbReference type="Pfam" id="PF00126">
    <property type="entry name" value="HTH_1"/>
    <property type="match status" value="1"/>
</dbReference>
<keyword evidence="4" id="KW-0804">Transcription</keyword>
<dbReference type="Gene3D" id="1.10.10.10">
    <property type="entry name" value="Winged helix-like DNA-binding domain superfamily/Winged helix DNA-binding domain"/>
    <property type="match status" value="1"/>
</dbReference>
<accession>A0A7X0PBF2</accession>
<evidence type="ECO:0000256" key="2">
    <source>
        <dbReference type="ARBA" id="ARBA00023015"/>
    </source>
</evidence>
<evidence type="ECO:0000313" key="6">
    <source>
        <dbReference type="EMBL" id="MBB6558807.1"/>
    </source>
</evidence>
<keyword evidence="3 6" id="KW-0238">DNA-binding</keyword>
<protein>
    <submittedName>
        <fullName evidence="6">DNA-binding transcriptional LysR family regulator</fullName>
    </submittedName>
</protein>
<evidence type="ECO:0000256" key="4">
    <source>
        <dbReference type="ARBA" id="ARBA00023163"/>
    </source>
</evidence>
<feature type="domain" description="HTH lysR-type" evidence="5">
    <location>
        <begin position="4"/>
        <end position="61"/>
    </location>
</feature>
<dbReference type="AlphaFoldDB" id="A0A7X0PBF2"/>
<sequence length="299" mass="32191">MRNLNLDQVQTLVAIADLGTLAAAAQALHLAPPTVSLHISELESRLNAQLVVRGRRQASLTPAGEALVAGGRRLLAGADEVVEQVRRRARGLEGLVRLGTTAGVSPHLLPRLVDMLARQSPEVDVRLDVLGSAEAMARLAAGTLDLAIVALPQAATGQVQVQHWRSDPMVALLPPGWKAPRRITAEWLAEHPWMSFGPATQMHRLIMAWFAQAGLHGRPRMELNHPLALRSLVAAGQGAALLPLEQPEVRRDDPDNAGLQVRPLHPPLLRELGLAYRMDQAHGAATRAVLDALQALSAR</sequence>
<evidence type="ECO:0000313" key="7">
    <source>
        <dbReference type="Proteomes" id="UP000575083"/>
    </source>
</evidence>
<dbReference type="PANTHER" id="PTHR30419">
    <property type="entry name" value="HTH-TYPE TRANSCRIPTIONAL REGULATOR YBHD"/>
    <property type="match status" value="1"/>
</dbReference>
<dbReference type="InterPro" id="IPR000847">
    <property type="entry name" value="LysR_HTH_N"/>
</dbReference>
<organism evidence="6 7">
    <name type="scientific">Acidovorax soli</name>
    <dbReference type="NCBI Taxonomy" id="592050"/>
    <lineage>
        <taxon>Bacteria</taxon>
        <taxon>Pseudomonadati</taxon>
        <taxon>Pseudomonadota</taxon>
        <taxon>Betaproteobacteria</taxon>
        <taxon>Burkholderiales</taxon>
        <taxon>Comamonadaceae</taxon>
        <taxon>Acidovorax</taxon>
    </lineage>
</organism>
<dbReference type="GO" id="GO:0003677">
    <property type="term" value="F:DNA binding"/>
    <property type="evidence" value="ECO:0007669"/>
    <property type="project" value="UniProtKB-KW"/>
</dbReference>
<comment type="similarity">
    <text evidence="1">Belongs to the LysR transcriptional regulatory family.</text>
</comment>
<name>A0A7X0PBF2_9BURK</name>
<dbReference type="RefSeq" id="WP_184856229.1">
    <property type="nucleotide sequence ID" value="NZ_JACHLK010000002.1"/>
</dbReference>
<proteinExistence type="inferred from homology"/>
<dbReference type="InterPro" id="IPR050950">
    <property type="entry name" value="HTH-type_LysR_regulators"/>
</dbReference>
<dbReference type="SUPFAM" id="SSF46785">
    <property type="entry name" value="Winged helix' DNA-binding domain"/>
    <property type="match status" value="1"/>
</dbReference>
<dbReference type="Proteomes" id="UP000575083">
    <property type="component" value="Unassembled WGS sequence"/>
</dbReference>
<keyword evidence="2" id="KW-0805">Transcription regulation</keyword>
<dbReference type="EMBL" id="JACHLK010000002">
    <property type="protein sequence ID" value="MBB6558807.1"/>
    <property type="molecule type" value="Genomic_DNA"/>
</dbReference>
<dbReference type="Pfam" id="PF03466">
    <property type="entry name" value="LysR_substrate"/>
    <property type="match status" value="1"/>
</dbReference>
<dbReference type="GO" id="GO:0003700">
    <property type="term" value="F:DNA-binding transcription factor activity"/>
    <property type="evidence" value="ECO:0007669"/>
    <property type="project" value="InterPro"/>
</dbReference>
<dbReference type="GO" id="GO:0005829">
    <property type="term" value="C:cytosol"/>
    <property type="evidence" value="ECO:0007669"/>
    <property type="project" value="TreeGrafter"/>
</dbReference>
<dbReference type="InterPro" id="IPR036390">
    <property type="entry name" value="WH_DNA-bd_sf"/>
</dbReference>
<evidence type="ECO:0000256" key="3">
    <source>
        <dbReference type="ARBA" id="ARBA00023125"/>
    </source>
</evidence>
<evidence type="ECO:0000256" key="1">
    <source>
        <dbReference type="ARBA" id="ARBA00009437"/>
    </source>
</evidence>
<dbReference type="SUPFAM" id="SSF53850">
    <property type="entry name" value="Periplasmic binding protein-like II"/>
    <property type="match status" value="1"/>
</dbReference>